<proteinExistence type="predicted"/>
<reference evidence="1 2" key="1">
    <citation type="submission" date="2020-04" db="EMBL/GenBank/DDBJ databases">
        <title>Luteolibacter sp. G-1-1-1 isolated from soil.</title>
        <authorList>
            <person name="Dahal R.H."/>
        </authorList>
    </citation>
    <scope>NUCLEOTIDE SEQUENCE [LARGE SCALE GENOMIC DNA]</scope>
    <source>
        <strain evidence="1 2">G-1-1-1</strain>
    </source>
</reference>
<dbReference type="RefSeq" id="WP_169454463.1">
    <property type="nucleotide sequence ID" value="NZ_CP051774.1"/>
</dbReference>
<dbReference type="EMBL" id="CP051774">
    <property type="protein sequence ID" value="QJE96081.1"/>
    <property type="molecule type" value="Genomic_DNA"/>
</dbReference>
<evidence type="ECO:0000313" key="2">
    <source>
        <dbReference type="Proteomes" id="UP000501812"/>
    </source>
</evidence>
<dbReference type="AlphaFoldDB" id="A0A858RHM9"/>
<organism evidence="1 2">
    <name type="scientific">Luteolibacter luteus</name>
    <dbReference type="NCBI Taxonomy" id="2728835"/>
    <lineage>
        <taxon>Bacteria</taxon>
        <taxon>Pseudomonadati</taxon>
        <taxon>Verrucomicrobiota</taxon>
        <taxon>Verrucomicrobiia</taxon>
        <taxon>Verrucomicrobiales</taxon>
        <taxon>Verrucomicrobiaceae</taxon>
        <taxon>Luteolibacter</taxon>
    </lineage>
</organism>
<accession>A0A858RHM9</accession>
<protein>
    <submittedName>
        <fullName evidence="1">Uncharacterized protein</fullName>
    </submittedName>
</protein>
<keyword evidence="2" id="KW-1185">Reference proteome</keyword>
<sequence length="1191" mass="129271">MSIILLMLLTLIVFGLLGLSSIELQRTGRESYAAVARANARLALAEAIGQLQRHAGPDQRVTATAEILGDQIAQPHWTGVWRSTLADGTPVLKRDDLNGGLRDTRQSEGVNREGKALAWLVSGAAKPSDRPGKDHVTLVGSGSVDSAKPAVQVEKLALEDEHGDATGHYAWWTGDLGVRANISTSDPHAAVAAQPADPGNGGMYRVMASQAADASMMGAGAKFDEGEERRLASRGTATLSSAGKSWSREHAFDFTVESSGVLADVASGGLKRDLTAYFQSTGNIPEIPNAGGLRDDDALVGVDADQQKSSVSPRHARSAPRFGVLRDWVRATTSFNRGDAPSRLPELDTSAAGLSRNLALANESAVKLAGNHLSSLQPILVEATNFTHMSTYVHIDGATKIFQIRQLMYPRVVLWNPYNVRMKSDRMIAMIQGNGRQEMWTENFNANNLPAYAFRKETQWLMFEGGRSTAFNGAGSIMNSEGYNDPYMGSYYFSVPSTTFEPGECLVFSPSHSAEYDGLSAYRLGSYDLANNDLACNVPPDPSRCYYVSASEIGGGINFQPIKYWYAPTPYWSSGGRNGVENQSDDTRVILKSMGNRSKVTFEEFDALPQVAVVSASLQFGAGREPRIAWSNYERMPIQLLDRASPKPTDIPNVRTREGIRLRWFDEHPSNLLGSGKLSGTPHFEEALLANWNPRASFVIRSPWENVAGTLPTTGSGGGPWFFGAYTRDLFDQAVSWPEQVPVPHDGRYCGNPFGTPQEGTGRYVLFDVPRNETGVISLAQLQHAKISDLIWHPSNAIGNSLVDPRLGNGENQGMSRTAAIASNPASAQLGGFHERDLGWSSDSQRSGGDGGWALAARSILANAPAQDNLVYDLSFEVNRTLWDRYYLSSGNEVQKTAFMGDPEGEPLPNGRMKLAPATRGTADTAGISDFHRAAYHLMVDGAFNVNSTRVEAWKALLASTRRSGYGKEGGIPFPRVLNAPGGAWKTGQMVDGDEAWAGHRELTEGEIDTLAQAIVQEVKLRGPFLSMADFVNRRLAEDETGRMGALQAAIERANLNRSLISAFPLDNKHSLPDYQHPDNIQDATRLEQTLKPSSKAWGAPAYLTQADVLQVIGPALSARSDTFVVRAYGDALDGHGEVQARAWCEAVIQRTPVPVKADESGINPENPNQAGDFGRRFAITGFRWLQPAEI</sequence>
<dbReference type="Proteomes" id="UP000501812">
    <property type="component" value="Chromosome"/>
</dbReference>
<dbReference type="KEGG" id="luo:HHL09_09890"/>
<gene>
    <name evidence="1" type="ORF">HHL09_09890</name>
</gene>
<evidence type="ECO:0000313" key="1">
    <source>
        <dbReference type="EMBL" id="QJE96081.1"/>
    </source>
</evidence>
<name>A0A858RHM9_9BACT</name>